<dbReference type="Proteomes" id="UP000317155">
    <property type="component" value="Unassembled WGS sequence"/>
</dbReference>
<dbReference type="InterPro" id="IPR000073">
    <property type="entry name" value="AB_hydrolase_1"/>
</dbReference>
<dbReference type="GO" id="GO:0016787">
    <property type="term" value="F:hydrolase activity"/>
    <property type="evidence" value="ECO:0007669"/>
    <property type="project" value="UniProtKB-KW"/>
</dbReference>
<organism evidence="2 3">
    <name type="scientific">Trichloromonas acetexigens</name>
    <dbReference type="NCBI Taxonomy" id="38815"/>
    <lineage>
        <taxon>Bacteria</taxon>
        <taxon>Pseudomonadati</taxon>
        <taxon>Thermodesulfobacteriota</taxon>
        <taxon>Desulfuromonadia</taxon>
        <taxon>Desulfuromonadales</taxon>
        <taxon>Trichloromonadaceae</taxon>
        <taxon>Trichloromonas</taxon>
    </lineage>
</organism>
<dbReference type="Pfam" id="PF12697">
    <property type="entry name" value="Abhydrolase_6"/>
    <property type="match status" value="1"/>
</dbReference>
<dbReference type="Gene3D" id="3.40.50.1820">
    <property type="entry name" value="alpha/beta hydrolase"/>
    <property type="match status" value="1"/>
</dbReference>
<reference evidence="2 3" key="1">
    <citation type="submission" date="2019-07" db="EMBL/GenBank/DDBJ databases">
        <title>Insights of Desulfuromonas acetexigens electromicrobiology.</title>
        <authorList>
            <person name="Katuri K."/>
            <person name="Sapireddy V."/>
            <person name="Shaw D.R."/>
            <person name="Saikaly P."/>
        </authorList>
    </citation>
    <scope>NUCLEOTIDE SEQUENCE [LARGE SCALE GENOMIC DNA]</scope>
    <source>
        <strain evidence="2 3">2873</strain>
    </source>
</reference>
<feature type="domain" description="AB hydrolase-1" evidence="1">
    <location>
        <begin position="34"/>
        <end position="285"/>
    </location>
</feature>
<dbReference type="RefSeq" id="WP_092053159.1">
    <property type="nucleotide sequence ID" value="NZ_FOJJ01000001.1"/>
</dbReference>
<evidence type="ECO:0000259" key="1">
    <source>
        <dbReference type="Pfam" id="PF12697"/>
    </source>
</evidence>
<dbReference type="InterPro" id="IPR029058">
    <property type="entry name" value="AB_hydrolase_fold"/>
</dbReference>
<dbReference type="AlphaFoldDB" id="A0A550JLH6"/>
<name>A0A550JLH6_9BACT</name>
<gene>
    <name evidence="2" type="ORF">FL622_02375</name>
</gene>
<dbReference type="PANTHER" id="PTHR45763">
    <property type="entry name" value="HYDROLASE, ALPHA/BETA FOLD FAMILY PROTEIN, EXPRESSED-RELATED"/>
    <property type="match status" value="1"/>
</dbReference>
<accession>A0A550JLH6</accession>
<proteinExistence type="predicted"/>
<keyword evidence="3" id="KW-1185">Reference proteome</keyword>
<evidence type="ECO:0000313" key="3">
    <source>
        <dbReference type="Proteomes" id="UP000317155"/>
    </source>
</evidence>
<protein>
    <submittedName>
        <fullName evidence="2">Alpha/beta hydrolase</fullName>
    </submittedName>
</protein>
<dbReference type="PANTHER" id="PTHR45763:SF46">
    <property type="entry name" value="AB HYDROLASE-1 DOMAIN-CONTAINING PROTEIN"/>
    <property type="match status" value="1"/>
</dbReference>
<dbReference type="EMBL" id="VJVV01000001">
    <property type="protein sequence ID" value="TRO84047.1"/>
    <property type="molecule type" value="Genomic_DNA"/>
</dbReference>
<dbReference type="SUPFAM" id="SSF53474">
    <property type="entry name" value="alpha/beta-Hydrolases"/>
    <property type="match status" value="1"/>
</dbReference>
<dbReference type="OrthoDB" id="8107794at2"/>
<keyword evidence="2" id="KW-0378">Hydrolase</keyword>
<sequence length="291" mass="31809">MIDERSALVHLLKDGRRLAYAEYGAVEGRPVFYFHGFPGSRLEAVLAAAAAARLGIRLIAVDRPGYGRSDDLPGRRLSDWPADVAALADALGLKDFGILGVSGGAPFALACAYALNERVELLSLVCPLGPLGDPALSFKLPRPLRGALAGSQRFPGFSRWLGDKLLRLTCRYPEGILRALLLVAPPEDRALFRDAGIFSTMAQSLREALSQKGRGVIADMAIYRAAWDFPLSELNLPVRLWHGTADRTVPRVLVDHLVASLPHCRSRLIPDEGHFSLPLRHMDEILVEHRG</sequence>
<comment type="caution">
    <text evidence="2">The sequence shown here is derived from an EMBL/GenBank/DDBJ whole genome shotgun (WGS) entry which is preliminary data.</text>
</comment>
<evidence type="ECO:0000313" key="2">
    <source>
        <dbReference type="EMBL" id="TRO84047.1"/>
    </source>
</evidence>